<sequence>MGTRGLEIVRFRGRYYIRYHQFDSYFEGLGAKIIASIPADPKEYRQWLQSMRAEYAVKENALESHVYTIREGVKPDYSEFREFWTLPSEFPRLVNQVAYLFVEYIYIINLDREVLTMDHSIHWRLRNILRQDELWLPAIVESVYPGKLTISLDVCPEEHMASPALEYPKRKLGIEYSFHCVTPRTYLAEAQKVFLTFIMARTLVEYRYEVIRYGMEWSPDSFPFRELAFALVSIASSQATFHSFPAQQCNPQTCDTSDCNLNHLPKSPGWLDEEWAGDRAPLLEFGSSAHRPGEPPRASPTETMYWVEDVLVSLVLVVDGEAITKAVTWGIEQGRANFQIVVLSLFEAAFAEVLLGGGEEPFVKVSTPVDLSPLREDYCVSTHPRMRSELKPGMKFRHQRGERIMDSNCTGKGQRLQSQFPGLGALTNFFEVAASRRAASKSAGILPPELYDMILDFVDYDTWKSCMLVSTVFRSQCPRKYRDDRMRIVAGPFVRLDKHREPLMSFDFENMQTGEILPMIQDPRCVWMGEYNWMPIIGRDRKALMLDIVIQFLPAGDVPVEADSDDECLKSSSS</sequence>
<proteinExistence type="predicted"/>
<dbReference type="EMBL" id="JBFXLQ010000055">
    <property type="protein sequence ID" value="KAL2863197.1"/>
    <property type="molecule type" value="Genomic_DNA"/>
</dbReference>
<dbReference type="Proteomes" id="UP001610432">
    <property type="component" value="Unassembled WGS sequence"/>
</dbReference>
<gene>
    <name evidence="1" type="ORF">BJX67DRAFT_266668</name>
</gene>
<name>A0ABR4LF79_9EURO</name>
<comment type="caution">
    <text evidence="1">The sequence shown here is derived from an EMBL/GenBank/DDBJ whole genome shotgun (WGS) entry which is preliminary data.</text>
</comment>
<protein>
    <recommendedName>
        <fullName evidence="3">F-box domain-containing protein</fullName>
    </recommendedName>
</protein>
<evidence type="ECO:0000313" key="2">
    <source>
        <dbReference type="Proteomes" id="UP001610432"/>
    </source>
</evidence>
<evidence type="ECO:0000313" key="1">
    <source>
        <dbReference type="EMBL" id="KAL2863197.1"/>
    </source>
</evidence>
<organism evidence="1 2">
    <name type="scientific">Aspergillus lucknowensis</name>
    <dbReference type="NCBI Taxonomy" id="176173"/>
    <lineage>
        <taxon>Eukaryota</taxon>
        <taxon>Fungi</taxon>
        <taxon>Dikarya</taxon>
        <taxon>Ascomycota</taxon>
        <taxon>Pezizomycotina</taxon>
        <taxon>Eurotiomycetes</taxon>
        <taxon>Eurotiomycetidae</taxon>
        <taxon>Eurotiales</taxon>
        <taxon>Aspergillaceae</taxon>
        <taxon>Aspergillus</taxon>
        <taxon>Aspergillus subgen. Nidulantes</taxon>
    </lineage>
</organism>
<reference evidence="1 2" key="1">
    <citation type="submission" date="2024-07" db="EMBL/GenBank/DDBJ databases">
        <title>Section-level genome sequencing and comparative genomics of Aspergillus sections Usti and Cavernicolus.</title>
        <authorList>
            <consortium name="Lawrence Berkeley National Laboratory"/>
            <person name="Nybo J.L."/>
            <person name="Vesth T.C."/>
            <person name="Theobald S."/>
            <person name="Frisvad J.C."/>
            <person name="Larsen T.O."/>
            <person name="Kjaerboelling I."/>
            <person name="Rothschild-Mancinelli K."/>
            <person name="Lyhne E.K."/>
            <person name="Kogle M.E."/>
            <person name="Barry K."/>
            <person name="Clum A."/>
            <person name="Na H."/>
            <person name="Ledsgaard L."/>
            <person name="Lin J."/>
            <person name="Lipzen A."/>
            <person name="Kuo A."/>
            <person name="Riley R."/>
            <person name="Mondo S."/>
            <person name="Labutti K."/>
            <person name="Haridas S."/>
            <person name="Pangalinan J."/>
            <person name="Salamov A.A."/>
            <person name="Simmons B.A."/>
            <person name="Magnuson J.K."/>
            <person name="Chen J."/>
            <person name="Drula E."/>
            <person name="Henrissat B."/>
            <person name="Wiebenga A."/>
            <person name="Lubbers R.J."/>
            <person name="Gomes A.C."/>
            <person name="Macurrencykelacurrency M.R."/>
            <person name="Stajich J."/>
            <person name="Grigoriev I.V."/>
            <person name="Mortensen U.H."/>
            <person name="De Vries R.P."/>
            <person name="Baker S.E."/>
            <person name="Andersen M.R."/>
        </authorList>
    </citation>
    <scope>NUCLEOTIDE SEQUENCE [LARGE SCALE GENOMIC DNA]</scope>
    <source>
        <strain evidence="1 2">CBS 449.75</strain>
    </source>
</reference>
<dbReference type="RefSeq" id="XP_070882176.1">
    <property type="nucleotide sequence ID" value="XM_071026441.1"/>
</dbReference>
<keyword evidence="2" id="KW-1185">Reference proteome</keyword>
<dbReference type="GeneID" id="98141513"/>
<evidence type="ECO:0008006" key="3">
    <source>
        <dbReference type="Google" id="ProtNLM"/>
    </source>
</evidence>
<accession>A0ABR4LF79</accession>